<dbReference type="AlphaFoldDB" id="A0A375YMQ9"/>
<gene>
    <name evidence="2" type="ORF">MPP7335_04208</name>
</gene>
<accession>A0A375YMQ9</accession>
<reference evidence="2 3" key="1">
    <citation type="submission" date="2018-05" db="EMBL/GenBank/DDBJ databases">
        <authorList>
            <consortium name="IHU Genomes"/>
        </authorList>
    </citation>
    <scope>NUCLEOTIDE SEQUENCE [LARGE SCALE GENOMIC DNA]</scope>
    <source>
        <strain evidence="2 3">P7335</strain>
    </source>
</reference>
<dbReference type="Pfam" id="PF07883">
    <property type="entry name" value="Cupin_2"/>
    <property type="match status" value="1"/>
</dbReference>
<dbReference type="EMBL" id="UEGS01000001">
    <property type="protein sequence ID" value="SRX82448.1"/>
    <property type="molecule type" value="Genomic_DNA"/>
</dbReference>
<dbReference type="Gene3D" id="2.60.120.10">
    <property type="entry name" value="Jelly Rolls"/>
    <property type="match status" value="1"/>
</dbReference>
<dbReference type="PANTHER" id="PTHR37694:SF1">
    <property type="entry name" value="SLR8022 PROTEIN"/>
    <property type="match status" value="1"/>
</dbReference>
<protein>
    <recommendedName>
        <fullName evidence="1">Cupin type-2 domain-containing protein</fullName>
    </recommendedName>
</protein>
<proteinExistence type="predicted"/>
<sequence length="112" mass="11840">MAVMQKVSLEALARQQIEQAAAAGRNAADTVVGGHEKVLRQTVIGMLAGSELGEHENPGEATLYVLKGSVRLIAGDQQWDGRTGDLLMIPDSRHSLLALTDAALLLTVAKLP</sequence>
<evidence type="ECO:0000313" key="2">
    <source>
        <dbReference type="EMBL" id="SRX82448.1"/>
    </source>
</evidence>
<dbReference type="InterPro" id="IPR013096">
    <property type="entry name" value="Cupin_2"/>
</dbReference>
<feature type="domain" description="Cupin type-2" evidence="1">
    <location>
        <begin position="47"/>
        <end position="103"/>
    </location>
</feature>
<dbReference type="STRING" id="39692.BST38_19190"/>
<evidence type="ECO:0000259" key="1">
    <source>
        <dbReference type="Pfam" id="PF07883"/>
    </source>
</evidence>
<dbReference type="InterPro" id="IPR014710">
    <property type="entry name" value="RmlC-like_jellyroll"/>
</dbReference>
<dbReference type="SUPFAM" id="SSF51182">
    <property type="entry name" value="RmlC-like cupins"/>
    <property type="match status" value="1"/>
</dbReference>
<evidence type="ECO:0000313" key="3">
    <source>
        <dbReference type="Proteomes" id="UP000252008"/>
    </source>
</evidence>
<name>A0A375YMQ9_MYCPF</name>
<dbReference type="InterPro" id="IPR011051">
    <property type="entry name" value="RmlC_Cupin_sf"/>
</dbReference>
<dbReference type="Proteomes" id="UP000252008">
    <property type="component" value="Unassembled WGS sequence"/>
</dbReference>
<keyword evidence="3" id="KW-1185">Reference proteome</keyword>
<organism evidence="2 3">
    <name type="scientific">Mycolicibacterium parafortuitum</name>
    <name type="common">Mycobacterium parafortuitum</name>
    <dbReference type="NCBI Taxonomy" id="39692"/>
    <lineage>
        <taxon>Bacteria</taxon>
        <taxon>Bacillati</taxon>
        <taxon>Actinomycetota</taxon>
        <taxon>Actinomycetes</taxon>
        <taxon>Mycobacteriales</taxon>
        <taxon>Mycobacteriaceae</taxon>
        <taxon>Mycolicibacterium</taxon>
    </lineage>
</organism>
<dbReference type="PANTHER" id="PTHR37694">
    <property type="entry name" value="SLR8022 PROTEIN"/>
    <property type="match status" value="1"/>
</dbReference>